<dbReference type="Proteomes" id="UP000015453">
    <property type="component" value="Unassembled WGS sequence"/>
</dbReference>
<protein>
    <submittedName>
        <fullName evidence="2">Uncharacterized protein</fullName>
    </submittedName>
</protein>
<sequence length="546" mass="59448">SLRKLLGNSCVSSIQSPQNQVTAKFPGYGSGTSQAFGSQHVGTSAGQPTNIWSQIAAQQHPSSPKSHKFPSNLLRSSDSFSSRMETNSAAMDENLQEKESSLNSIKMHHLIPLSSSLSQHPSRQDNKRDAELPVISAGDVKNSGCQTLKSNSPVLHQVHSPRSTEFDFGNKLAANDVANGKELFLNRQKAAVEEKAKLDAEHHAIRPLPDSQEEKASATADNQNAQPSEMLRHAETGSHSVGANEITNGAYPSQISLQMAPSWFKHYGSHYGILNNNNNQMHPPKTSAQPFFRLNTGTSQEHDGILLGHPAAIANQGSAVSSPSSSPVLFSGGQVQNKLLLPVDAAANQNSDVSMKKKRKVITSEPVPWHKEVNHQEPGLQDISMGDLEWAQVSNCKPEEASFEVDIIDELPMNRAKRRLVFTTLLMQQVLRPAPAVILSRDANSVCDSVAYFASRVALGDACNLMSITKSDTDAASKDKLEAQKRTSKSEFSKIADGLISRVKKLEADLSSSLDKALLMADVKVDNQEMEKFSVINRFAKFHMKA</sequence>
<evidence type="ECO:0000313" key="3">
    <source>
        <dbReference type="Proteomes" id="UP000015453"/>
    </source>
</evidence>
<proteinExistence type="predicted"/>
<feature type="non-terminal residue" evidence="2">
    <location>
        <position position="546"/>
    </location>
</feature>
<feature type="non-terminal residue" evidence="2">
    <location>
        <position position="1"/>
    </location>
</feature>
<feature type="region of interest" description="Disordered" evidence="1">
    <location>
        <begin position="56"/>
        <end position="96"/>
    </location>
</feature>
<evidence type="ECO:0000313" key="2">
    <source>
        <dbReference type="EMBL" id="EPS66099.1"/>
    </source>
</evidence>
<gene>
    <name evidence="2" type="ORF">M569_08677</name>
</gene>
<dbReference type="AlphaFoldDB" id="S8CGK9"/>
<evidence type="ECO:0000256" key="1">
    <source>
        <dbReference type="SAM" id="MobiDB-lite"/>
    </source>
</evidence>
<dbReference type="PANTHER" id="PTHR31267:SF2">
    <property type="entry name" value="EXPRESSED PROTEIN"/>
    <property type="match status" value="1"/>
</dbReference>
<organism evidence="2 3">
    <name type="scientific">Genlisea aurea</name>
    <dbReference type="NCBI Taxonomy" id="192259"/>
    <lineage>
        <taxon>Eukaryota</taxon>
        <taxon>Viridiplantae</taxon>
        <taxon>Streptophyta</taxon>
        <taxon>Embryophyta</taxon>
        <taxon>Tracheophyta</taxon>
        <taxon>Spermatophyta</taxon>
        <taxon>Magnoliopsida</taxon>
        <taxon>eudicotyledons</taxon>
        <taxon>Gunneridae</taxon>
        <taxon>Pentapetalae</taxon>
        <taxon>asterids</taxon>
        <taxon>lamiids</taxon>
        <taxon>Lamiales</taxon>
        <taxon>Lentibulariaceae</taxon>
        <taxon>Genlisea</taxon>
    </lineage>
</organism>
<dbReference type="OrthoDB" id="1926238at2759"/>
<dbReference type="PANTHER" id="PTHR31267">
    <property type="entry name" value="DENTIN SIALOPHOSPHOPROTEIN-LIKE PROTEIN"/>
    <property type="match status" value="1"/>
</dbReference>
<keyword evidence="3" id="KW-1185">Reference proteome</keyword>
<feature type="compositionally biased region" description="Low complexity" evidence="1">
    <location>
        <begin position="60"/>
        <end position="83"/>
    </location>
</feature>
<name>S8CGK9_9LAMI</name>
<dbReference type="EMBL" id="AUSU01003871">
    <property type="protein sequence ID" value="EPS66099.1"/>
    <property type="molecule type" value="Genomic_DNA"/>
</dbReference>
<comment type="caution">
    <text evidence="2">The sequence shown here is derived from an EMBL/GenBank/DDBJ whole genome shotgun (WGS) entry which is preliminary data.</text>
</comment>
<reference evidence="2 3" key="1">
    <citation type="journal article" date="2013" name="BMC Genomics">
        <title>The miniature genome of a carnivorous plant Genlisea aurea contains a low number of genes and short non-coding sequences.</title>
        <authorList>
            <person name="Leushkin E.V."/>
            <person name="Sutormin R.A."/>
            <person name="Nabieva E.R."/>
            <person name="Penin A.A."/>
            <person name="Kondrashov A.S."/>
            <person name="Logacheva M.D."/>
        </authorList>
    </citation>
    <scope>NUCLEOTIDE SEQUENCE [LARGE SCALE GENOMIC DNA]</scope>
</reference>
<accession>S8CGK9</accession>
<feature type="region of interest" description="Disordered" evidence="1">
    <location>
        <begin position="206"/>
        <end position="226"/>
    </location>
</feature>